<dbReference type="OrthoDB" id="5287280at2"/>
<evidence type="ECO:0000256" key="5">
    <source>
        <dbReference type="ARBA" id="ARBA00022695"/>
    </source>
</evidence>
<dbReference type="SUPFAM" id="SSF47807">
    <property type="entry name" value="5' to 3' exonuclease, C-terminal subdomain"/>
    <property type="match status" value="1"/>
</dbReference>
<dbReference type="Pfam" id="PF02739">
    <property type="entry name" value="5_3_exonuc_N"/>
    <property type="match status" value="1"/>
</dbReference>
<dbReference type="InterPro" id="IPR036279">
    <property type="entry name" value="5-3_exonuclease_C_sf"/>
</dbReference>
<comment type="similarity">
    <text evidence="1 16">Belongs to the DNA polymerase type-A family.</text>
</comment>
<feature type="domain" description="5'-3' exonuclease" evidence="19">
    <location>
        <begin position="6"/>
        <end position="264"/>
    </location>
</feature>
<dbReference type="Pfam" id="PF00476">
    <property type="entry name" value="DNA_pol_A"/>
    <property type="match status" value="1"/>
</dbReference>
<dbReference type="InterPro" id="IPR043502">
    <property type="entry name" value="DNA/RNA_pol_sf"/>
</dbReference>
<feature type="region of interest" description="Disordered" evidence="17">
    <location>
        <begin position="319"/>
        <end position="344"/>
    </location>
</feature>
<dbReference type="NCBIfam" id="NF004397">
    <property type="entry name" value="PRK05755.1"/>
    <property type="match status" value="1"/>
</dbReference>
<dbReference type="RefSeq" id="WP_153417973.1">
    <property type="nucleotide sequence ID" value="NZ_WFLM01000001.1"/>
</dbReference>
<dbReference type="PRINTS" id="PR00868">
    <property type="entry name" value="DNAPOLI"/>
</dbReference>
<proteinExistence type="inferred from homology"/>
<evidence type="ECO:0000256" key="6">
    <source>
        <dbReference type="ARBA" id="ARBA00022705"/>
    </source>
</evidence>
<dbReference type="EC" id="2.7.7.7" evidence="2 15"/>
<evidence type="ECO:0000313" key="22">
    <source>
        <dbReference type="Proteomes" id="UP000437748"/>
    </source>
</evidence>
<dbReference type="CDD" id="cd06139">
    <property type="entry name" value="DNA_polA_I_Ecoli_like_exo"/>
    <property type="match status" value="1"/>
</dbReference>
<dbReference type="GO" id="GO:0008409">
    <property type="term" value="F:5'-3' exonuclease activity"/>
    <property type="evidence" value="ECO:0007669"/>
    <property type="project" value="UniProtKB-UniRule"/>
</dbReference>
<comment type="function">
    <text evidence="16">In addition to polymerase activity, this DNA polymerase exhibits 3'-5' and 5'-3' exonuclease activity.</text>
</comment>
<evidence type="ECO:0000256" key="7">
    <source>
        <dbReference type="ARBA" id="ARBA00022722"/>
    </source>
</evidence>
<dbReference type="InterPro" id="IPR036397">
    <property type="entry name" value="RNaseH_sf"/>
</dbReference>
<feature type="compositionally biased region" description="Polar residues" evidence="17">
    <location>
        <begin position="330"/>
        <end position="344"/>
    </location>
</feature>
<dbReference type="InterPro" id="IPR029060">
    <property type="entry name" value="PIN-like_dom_sf"/>
</dbReference>
<dbReference type="FunFam" id="1.10.150.20:FF:000003">
    <property type="entry name" value="DNA polymerase I"/>
    <property type="match status" value="1"/>
</dbReference>
<dbReference type="Gene3D" id="3.30.420.10">
    <property type="entry name" value="Ribonuclease H-like superfamily/Ribonuclease H"/>
    <property type="match status" value="1"/>
</dbReference>
<dbReference type="InterPro" id="IPR002298">
    <property type="entry name" value="DNA_polymerase_A"/>
</dbReference>
<dbReference type="PANTHER" id="PTHR10133">
    <property type="entry name" value="DNA POLYMERASE I"/>
    <property type="match status" value="1"/>
</dbReference>
<dbReference type="SMART" id="SM00474">
    <property type="entry name" value="35EXOc"/>
    <property type="match status" value="1"/>
</dbReference>
<reference evidence="21 22" key="1">
    <citation type="submission" date="2019-10" db="EMBL/GenBank/DDBJ databases">
        <title>New species of Slilvanegrellaceae.</title>
        <authorList>
            <person name="Pitt A."/>
            <person name="Hahn M.W."/>
        </authorList>
    </citation>
    <scope>NUCLEOTIDE SEQUENCE [LARGE SCALE GENOMIC DNA]</scope>
    <source>
        <strain evidence="21 22">SP-Ram-0.45-NSY-1</strain>
    </source>
</reference>
<keyword evidence="4 16" id="KW-0808">Transferase</keyword>
<keyword evidence="7" id="KW-0540">Nuclease</keyword>
<dbReference type="Gene3D" id="1.10.150.20">
    <property type="entry name" value="5' to 3' exonuclease, C-terminal subdomain"/>
    <property type="match status" value="2"/>
</dbReference>
<dbReference type="SMART" id="SM00475">
    <property type="entry name" value="53EXOc"/>
    <property type="match status" value="1"/>
</dbReference>
<dbReference type="SUPFAM" id="SSF56672">
    <property type="entry name" value="DNA/RNA polymerases"/>
    <property type="match status" value="1"/>
</dbReference>
<dbReference type="InterPro" id="IPR020045">
    <property type="entry name" value="DNA_polI_H3TH"/>
</dbReference>
<dbReference type="SMART" id="SM00279">
    <property type="entry name" value="HhH2"/>
    <property type="match status" value="1"/>
</dbReference>
<keyword evidence="11 16" id="KW-0239">DNA-directed DNA polymerase</keyword>
<keyword evidence="6 16" id="KW-0235">DNA replication</keyword>
<dbReference type="GO" id="GO:0003887">
    <property type="term" value="F:DNA-directed DNA polymerase activity"/>
    <property type="evidence" value="ECO:0007669"/>
    <property type="project" value="UniProtKB-UniRule"/>
</dbReference>
<feature type="domain" description="DNA-directed DNA polymerase family A palm" evidence="20">
    <location>
        <begin position="723"/>
        <end position="930"/>
    </location>
</feature>
<evidence type="ECO:0000256" key="2">
    <source>
        <dbReference type="ARBA" id="ARBA00012417"/>
    </source>
</evidence>
<organism evidence="21 22">
    <name type="scientific">Silvanigrella paludirubra</name>
    <dbReference type="NCBI Taxonomy" id="2499159"/>
    <lineage>
        <taxon>Bacteria</taxon>
        <taxon>Pseudomonadati</taxon>
        <taxon>Bdellovibrionota</taxon>
        <taxon>Oligoflexia</taxon>
        <taxon>Silvanigrellales</taxon>
        <taxon>Silvanigrellaceae</taxon>
        <taxon>Silvanigrella</taxon>
    </lineage>
</organism>
<feature type="domain" description="3'-5' exonuclease" evidence="18">
    <location>
        <begin position="350"/>
        <end position="549"/>
    </location>
</feature>
<dbReference type="Pfam" id="PF01612">
    <property type="entry name" value="DNA_pol_A_exo1"/>
    <property type="match status" value="1"/>
</dbReference>
<dbReference type="InterPro" id="IPR012337">
    <property type="entry name" value="RNaseH-like_sf"/>
</dbReference>
<dbReference type="GO" id="GO:0006261">
    <property type="term" value="P:DNA-templated DNA replication"/>
    <property type="evidence" value="ECO:0007669"/>
    <property type="project" value="UniProtKB-UniRule"/>
</dbReference>
<gene>
    <name evidence="16 21" type="primary">polA</name>
    <name evidence="21" type="ORF">GCL60_00655</name>
</gene>
<evidence type="ECO:0000256" key="13">
    <source>
        <dbReference type="ARBA" id="ARBA00023204"/>
    </source>
</evidence>
<dbReference type="InterPro" id="IPR002421">
    <property type="entry name" value="5-3_exonuclease"/>
</dbReference>
<feature type="compositionally biased region" description="Basic and acidic residues" evidence="17">
    <location>
        <begin position="319"/>
        <end position="328"/>
    </location>
</feature>
<dbReference type="Proteomes" id="UP000437748">
    <property type="component" value="Unassembled WGS sequence"/>
</dbReference>
<protein>
    <recommendedName>
        <fullName evidence="3 15">DNA polymerase I</fullName>
        <ecNumber evidence="2 15">2.7.7.7</ecNumber>
    </recommendedName>
</protein>
<evidence type="ECO:0000256" key="14">
    <source>
        <dbReference type="ARBA" id="ARBA00049244"/>
    </source>
</evidence>
<dbReference type="Pfam" id="PF01367">
    <property type="entry name" value="5_3_exonuc"/>
    <property type="match status" value="1"/>
</dbReference>
<dbReference type="InterPro" id="IPR019760">
    <property type="entry name" value="DNA-dir_DNA_pol_A_CS"/>
</dbReference>
<dbReference type="CDD" id="cd08637">
    <property type="entry name" value="DNA_pol_A_pol_I_C"/>
    <property type="match status" value="1"/>
</dbReference>
<evidence type="ECO:0000256" key="15">
    <source>
        <dbReference type="NCBIfam" id="TIGR00593"/>
    </source>
</evidence>
<evidence type="ECO:0000259" key="20">
    <source>
        <dbReference type="SMART" id="SM00482"/>
    </source>
</evidence>
<evidence type="ECO:0000256" key="10">
    <source>
        <dbReference type="ARBA" id="ARBA00022839"/>
    </source>
</evidence>
<evidence type="ECO:0000256" key="17">
    <source>
        <dbReference type="SAM" id="MobiDB-lite"/>
    </source>
</evidence>
<dbReference type="InterPro" id="IPR001098">
    <property type="entry name" value="DNA-dir_DNA_pol_A_palm_dom"/>
</dbReference>
<dbReference type="InterPro" id="IPR008918">
    <property type="entry name" value="HhH2"/>
</dbReference>
<name>A0A6N6W002_9BACT</name>
<keyword evidence="8 16" id="KW-0227">DNA damage</keyword>
<evidence type="ECO:0000259" key="18">
    <source>
        <dbReference type="SMART" id="SM00474"/>
    </source>
</evidence>
<dbReference type="GO" id="GO:0003677">
    <property type="term" value="F:DNA binding"/>
    <property type="evidence" value="ECO:0007669"/>
    <property type="project" value="UniProtKB-UniRule"/>
</dbReference>
<evidence type="ECO:0000256" key="4">
    <source>
        <dbReference type="ARBA" id="ARBA00022679"/>
    </source>
</evidence>
<keyword evidence="12 16" id="KW-0238">DNA-binding</keyword>
<dbReference type="CDD" id="cd09898">
    <property type="entry name" value="H3TH_53EXO"/>
    <property type="match status" value="1"/>
</dbReference>
<accession>A0A6N6W002</accession>
<dbReference type="SMART" id="SM00482">
    <property type="entry name" value="POLAc"/>
    <property type="match status" value="1"/>
</dbReference>
<sequence>MENTKQRLFIIDGMSLLFRSFYAMGSRLTAPDGTPIGAVYGFLKVAIKIFREQNPTHFAICWDLKEKTFRHEVYPLYKANRGETPPEIIPQIFLIQNLVKEMGIPSFAIPGFEADDVAATLAKYFEHYGEVFLVTSDKDYMQIVNDNIKMFSLKKGDEYDIVNDEKVIDYFGVPPNQVIEVLALTGDAVDNIPGVKGIGDKTAAKLISEYHSIENVYENLDKITNKRAKTALENHKEDALLSRYLVTINTSVPMNVSELSLRYTYQNLKTSKTAKAQLESLRMHTLVKNIYSDTPSSQKINLEKNKDEETNKPQTNLFEEKEHHEKFTPVETQPTQSLSSDNSNWNKKNYSLVKTKAQLKQILNRITDPKTLYFALDTETTGLDIIEDTPIGISLCFEEGIAYYIPAHDTHLLGGTLLTEEKNLPEYSPKDVWQGLKEALAQRKAPFAAHNLKYDLHMLKNMGVEIGESPACCTMVAAWLSNPAEGGFSLDFLTLKHFDFQKIPTSALIGKETGRSSMLDVPLSELTEYACEDVDATFRLWTFYQNKLKQNADLQKLFYDMEMPILLLLAEMERNGVHINSEYLGGLTAEIQSTLMKIENEIFSEVGFPFKITSPKQLGDILFDHLKVHEKIGYKGKLARTTQGYKTDAGVLEQFEEHPIVEKIQHHRELSKLLSTYVLVLPKLVKKSTGRVHTHFNQIGTATGRLSSSDPNMQNIPVKTDWGKKVRAAFSASKSNFNIISADYSQIELRVLAHISKDENMIKAFNSGADIHRQTAAQILGKNLDEVTNEERSKAKAINFGIIYGMGAQRLAKQQKISLNDSKKFIERYFTNFSGVKKYLDDQRAQAHEKGLVKTYFGRVRPIPAMFSKNPLEAKLAENMAINSPIQGTAADIMKLGMLAVHKAIVQKKLKTKIILQVHDELVLDGPENEYEEIQKIVKKAMEDCVSFKVPMLVEVGHGINWLEAK</sequence>
<evidence type="ECO:0000256" key="3">
    <source>
        <dbReference type="ARBA" id="ARBA00020311"/>
    </source>
</evidence>
<dbReference type="Gene3D" id="3.30.70.370">
    <property type="match status" value="1"/>
</dbReference>
<keyword evidence="13 16" id="KW-0234">DNA repair</keyword>
<keyword evidence="10 16" id="KW-0269">Exonuclease</keyword>
<dbReference type="GO" id="GO:0006302">
    <property type="term" value="P:double-strand break repair"/>
    <property type="evidence" value="ECO:0007669"/>
    <property type="project" value="TreeGrafter"/>
</dbReference>
<dbReference type="SUPFAM" id="SSF88723">
    <property type="entry name" value="PIN domain-like"/>
    <property type="match status" value="1"/>
</dbReference>
<dbReference type="PANTHER" id="PTHR10133:SF27">
    <property type="entry name" value="DNA POLYMERASE NU"/>
    <property type="match status" value="1"/>
</dbReference>
<dbReference type="EMBL" id="WFLM01000001">
    <property type="protein sequence ID" value="KAB8040458.1"/>
    <property type="molecule type" value="Genomic_DNA"/>
</dbReference>
<dbReference type="CDD" id="cd09859">
    <property type="entry name" value="PIN_53EXO"/>
    <property type="match status" value="1"/>
</dbReference>
<dbReference type="SUPFAM" id="SSF53098">
    <property type="entry name" value="Ribonuclease H-like"/>
    <property type="match status" value="1"/>
</dbReference>
<dbReference type="Gene3D" id="1.20.1060.10">
    <property type="entry name" value="Taq DNA Polymerase, Chain T, domain 4"/>
    <property type="match status" value="1"/>
</dbReference>
<dbReference type="Gene3D" id="3.40.50.1010">
    <property type="entry name" value="5'-nuclease"/>
    <property type="match status" value="1"/>
</dbReference>
<evidence type="ECO:0000256" key="11">
    <source>
        <dbReference type="ARBA" id="ARBA00022932"/>
    </source>
</evidence>
<evidence type="ECO:0000256" key="1">
    <source>
        <dbReference type="ARBA" id="ARBA00007705"/>
    </source>
</evidence>
<evidence type="ECO:0000259" key="19">
    <source>
        <dbReference type="SMART" id="SM00475"/>
    </source>
</evidence>
<dbReference type="FunFam" id="1.10.150.20:FF:000002">
    <property type="entry name" value="DNA polymerase I"/>
    <property type="match status" value="1"/>
</dbReference>
<evidence type="ECO:0000256" key="16">
    <source>
        <dbReference type="RuleBase" id="RU004460"/>
    </source>
</evidence>
<evidence type="ECO:0000313" key="21">
    <source>
        <dbReference type="EMBL" id="KAB8040458.1"/>
    </source>
</evidence>
<dbReference type="GO" id="GO:0008408">
    <property type="term" value="F:3'-5' exonuclease activity"/>
    <property type="evidence" value="ECO:0007669"/>
    <property type="project" value="UniProtKB-UniRule"/>
</dbReference>
<keyword evidence="22" id="KW-1185">Reference proteome</keyword>
<evidence type="ECO:0000256" key="8">
    <source>
        <dbReference type="ARBA" id="ARBA00022763"/>
    </source>
</evidence>
<dbReference type="InterPro" id="IPR018320">
    <property type="entry name" value="DNA_polymerase_1"/>
</dbReference>
<evidence type="ECO:0000256" key="12">
    <source>
        <dbReference type="ARBA" id="ARBA00023125"/>
    </source>
</evidence>
<dbReference type="InterPro" id="IPR020046">
    <property type="entry name" value="5-3_exonucl_a-hlix_arch_N"/>
</dbReference>
<dbReference type="AlphaFoldDB" id="A0A6N6W002"/>
<dbReference type="InterPro" id="IPR002562">
    <property type="entry name" value="3'-5'_exonuclease_dom"/>
</dbReference>
<keyword evidence="5 16" id="KW-0548">Nucleotidyltransferase</keyword>
<keyword evidence="9 16" id="KW-0378">Hydrolase</keyword>
<dbReference type="PROSITE" id="PS00447">
    <property type="entry name" value="DNA_POLYMERASE_A"/>
    <property type="match status" value="1"/>
</dbReference>
<comment type="catalytic activity">
    <reaction evidence="14 16">
        <text>DNA(n) + a 2'-deoxyribonucleoside 5'-triphosphate = DNA(n+1) + diphosphate</text>
        <dbReference type="Rhea" id="RHEA:22508"/>
        <dbReference type="Rhea" id="RHEA-COMP:17339"/>
        <dbReference type="Rhea" id="RHEA-COMP:17340"/>
        <dbReference type="ChEBI" id="CHEBI:33019"/>
        <dbReference type="ChEBI" id="CHEBI:61560"/>
        <dbReference type="ChEBI" id="CHEBI:173112"/>
        <dbReference type="EC" id="2.7.7.7"/>
    </reaction>
</comment>
<evidence type="ECO:0000256" key="9">
    <source>
        <dbReference type="ARBA" id="ARBA00022801"/>
    </source>
</evidence>
<comment type="caution">
    <text evidence="21">The sequence shown here is derived from an EMBL/GenBank/DDBJ whole genome shotgun (WGS) entry which is preliminary data.</text>
</comment>
<dbReference type="NCBIfam" id="TIGR00593">
    <property type="entry name" value="pola"/>
    <property type="match status" value="1"/>
</dbReference>